<dbReference type="Proteomes" id="UP000178710">
    <property type="component" value="Unassembled WGS sequence"/>
</dbReference>
<dbReference type="InterPro" id="IPR029044">
    <property type="entry name" value="Nucleotide-diphossugar_trans"/>
</dbReference>
<dbReference type="Pfam" id="PF00483">
    <property type="entry name" value="NTP_transferase"/>
    <property type="match status" value="1"/>
</dbReference>
<comment type="caution">
    <text evidence="7">The sequence shown here is derived from an EMBL/GenBank/DDBJ whole genome shotgun (WGS) entry which is preliminary data.</text>
</comment>
<accession>A0A1G2KMX2</accession>
<evidence type="ECO:0000256" key="5">
    <source>
        <dbReference type="ARBA" id="ARBA00048128"/>
    </source>
</evidence>
<dbReference type="InterPro" id="IPR005771">
    <property type="entry name" value="GalU_uridylyltTrfase_bac/arc"/>
</dbReference>
<keyword evidence="4" id="KW-0548">Nucleotidyltransferase</keyword>
<dbReference type="SUPFAM" id="SSF53448">
    <property type="entry name" value="Nucleotide-diphospho-sugar transferases"/>
    <property type="match status" value="1"/>
</dbReference>
<dbReference type="AlphaFoldDB" id="A0A1G2KMX2"/>
<evidence type="ECO:0000313" key="7">
    <source>
        <dbReference type="EMBL" id="OHA00765.1"/>
    </source>
</evidence>
<evidence type="ECO:0000256" key="2">
    <source>
        <dbReference type="ARBA" id="ARBA00012415"/>
    </source>
</evidence>
<protein>
    <recommendedName>
        <fullName evidence="2">UTP--glucose-1-phosphate uridylyltransferase</fullName>
        <ecNumber evidence="2">2.7.7.9</ecNumber>
    </recommendedName>
</protein>
<sequence length="280" mass="31679">MTKNSSPIKYAVIPVAGLGTRLLPFTRVVPKELLPVAGRPVIQRLVEECGRAGIREIVLIVNQRNQAMLKQYFNPRHATYMRTSSNPKLKPAIESLENIMETIKFHYVLQPKPTGDGNALLYARHYIPKGQHFFVSMGDLLVEPTVNYIQDMLDAAKRHKGYTLAVDQVPAHHVDRYGIVRQAYRLGPRLWEIGGIVEKPAVGQAPSRMALIGKYILNEKIFKILAQTPEDSKGEVKLAYALEKVLKEKLAPIFAYRIPGRHFDCGDWDGFRETNIKLQP</sequence>
<dbReference type="EC" id="2.7.7.9" evidence="2"/>
<comment type="catalytic activity">
    <reaction evidence="5">
        <text>alpha-D-glucose 1-phosphate + UTP + H(+) = UDP-alpha-D-glucose + diphosphate</text>
        <dbReference type="Rhea" id="RHEA:19889"/>
        <dbReference type="ChEBI" id="CHEBI:15378"/>
        <dbReference type="ChEBI" id="CHEBI:33019"/>
        <dbReference type="ChEBI" id="CHEBI:46398"/>
        <dbReference type="ChEBI" id="CHEBI:58601"/>
        <dbReference type="ChEBI" id="CHEBI:58885"/>
        <dbReference type="EC" id="2.7.7.9"/>
    </reaction>
</comment>
<evidence type="ECO:0000256" key="4">
    <source>
        <dbReference type="ARBA" id="ARBA00022695"/>
    </source>
</evidence>
<dbReference type="PANTHER" id="PTHR43197:SF1">
    <property type="entry name" value="UTP--GLUCOSE-1-PHOSPHATE URIDYLYLTRANSFERASE"/>
    <property type="match status" value="1"/>
</dbReference>
<dbReference type="PANTHER" id="PTHR43197">
    <property type="entry name" value="UTP--GLUCOSE-1-PHOSPHATE URIDYLYLTRANSFERASE"/>
    <property type="match status" value="1"/>
</dbReference>
<name>A0A1G2KMX2_9BACT</name>
<gene>
    <name evidence="7" type="ORF">A3C12_01305</name>
</gene>
<feature type="domain" description="Nucleotidyl transferase" evidence="6">
    <location>
        <begin position="11"/>
        <end position="277"/>
    </location>
</feature>
<dbReference type="EMBL" id="MHQK01000048">
    <property type="protein sequence ID" value="OHA00765.1"/>
    <property type="molecule type" value="Genomic_DNA"/>
</dbReference>
<comment type="similarity">
    <text evidence="1">Belongs to the UDPGP type 2 family.</text>
</comment>
<dbReference type="GO" id="GO:0003983">
    <property type="term" value="F:UTP:glucose-1-phosphate uridylyltransferase activity"/>
    <property type="evidence" value="ECO:0007669"/>
    <property type="project" value="UniProtKB-EC"/>
</dbReference>
<dbReference type="GO" id="GO:0006011">
    <property type="term" value="P:UDP-alpha-D-glucose metabolic process"/>
    <property type="evidence" value="ECO:0007669"/>
    <property type="project" value="InterPro"/>
</dbReference>
<evidence type="ECO:0000256" key="1">
    <source>
        <dbReference type="ARBA" id="ARBA00006890"/>
    </source>
</evidence>
<proteinExistence type="inferred from homology"/>
<keyword evidence="3" id="KW-0808">Transferase</keyword>
<evidence type="ECO:0000313" key="8">
    <source>
        <dbReference type="Proteomes" id="UP000178710"/>
    </source>
</evidence>
<dbReference type="Gene3D" id="3.90.550.10">
    <property type="entry name" value="Spore Coat Polysaccharide Biosynthesis Protein SpsA, Chain A"/>
    <property type="match status" value="1"/>
</dbReference>
<dbReference type="InterPro" id="IPR005835">
    <property type="entry name" value="NTP_transferase_dom"/>
</dbReference>
<evidence type="ECO:0000256" key="3">
    <source>
        <dbReference type="ARBA" id="ARBA00022679"/>
    </source>
</evidence>
<evidence type="ECO:0000259" key="6">
    <source>
        <dbReference type="Pfam" id="PF00483"/>
    </source>
</evidence>
<organism evidence="7 8">
    <name type="scientific">Candidatus Sungbacteria bacterium RIFCSPHIGHO2_02_FULL_49_20</name>
    <dbReference type="NCBI Taxonomy" id="1802272"/>
    <lineage>
        <taxon>Bacteria</taxon>
        <taxon>Candidatus Sungiibacteriota</taxon>
    </lineage>
</organism>
<reference evidence="7 8" key="1">
    <citation type="journal article" date="2016" name="Nat. Commun.">
        <title>Thousands of microbial genomes shed light on interconnected biogeochemical processes in an aquifer system.</title>
        <authorList>
            <person name="Anantharaman K."/>
            <person name="Brown C.T."/>
            <person name="Hug L.A."/>
            <person name="Sharon I."/>
            <person name="Castelle C.J."/>
            <person name="Probst A.J."/>
            <person name="Thomas B.C."/>
            <person name="Singh A."/>
            <person name="Wilkins M.J."/>
            <person name="Karaoz U."/>
            <person name="Brodie E.L."/>
            <person name="Williams K.H."/>
            <person name="Hubbard S.S."/>
            <person name="Banfield J.F."/>
        </authorList>
    </citation>
    <scope>NUCLEOTIDE SEQUENCE [LARGE SCALE GENOMIC DNA]</scope>
</reference>